<keyword evidence="2" id="KW-1185">Reference proteome</keyword>
<sequence>MRVFTPAIGCRGSMHVNGKGEAIRWWKWSNWDRYGRAEIPKGLGAKGCMGLTVCLLVFASLAWNTASCPFSNVLQHGRPDEAVLDEALWARIPGGERGLWRGAKT</sequence>
<gene>
    <name evidence="1" type="ORF">TNIN_420111</name>
</gene>
<dbReference type="AlphaFoldDB" id="A0A8X6WTQ5"/>
<name>A0A8X6WTQ5_9ARAC</name>
<dbReference type="EMBL" id="BMAV01002421">
    <property type="protein sequence ID" value="GFY41302.1"/>
    <property type="molecule type" value="Genomic_DNA"/>
</dbReference>
<organism evidence="1 2">
    <name type="scientific">Trichonephila inaurata madagascariensis</name>
    <dbReference type="NCBI Taxonomy" id="2747483"/>
    <lineage>
        <taxon>Eukaryota</taxon>
        <taxon>Metazoa</taxon>
        <taxon>Ecdysozoa</taxon>
        <taxon>Arthropoda</taxon>
        <taxon>Chelicerata</taxon>
        <taxon>Arachnida</taxon>
        <taxon>Araneae</taxon>
        <taxon>Araneomorphae</taxon>
        <taxon>Entelegynae</taxon>
        <taxon>Araneoidea</taxon>
        <taxon>Nephilidae</taxon>
        <taxon>Trichonephila</taxon>
        <taxon>Trichonephila inaurata</taxon>
    </lineage>
</organism>
<proteinExistence type="predicted"/>
<evidence type="ECO:0000313" key="2">
    <source>
        <dbReference type="Proteomes" id="UP000886998"/>
    </source>
</evidence>
<reference evidence="1" key="1">
    <citation type="submission" date="2020-08" db="EMBL/GenBank/DDBJ databases">
        <title>Multicomponent nature underlies the extraordinary mechanical properties of spider dragline silk.</title>
        <authorList>
            <person name="Kono N."/>
            <person name="Nakamura H."/>
            <person name="Mori M."/>
            <person name="Yoshida Y."/>
            <person name="Ohtoshi R."/>
            <person name="Malay A.D."/>
            <person name="Moran D.A.P."/>
            <person name="Tomita M."/>
            <person name="Numata K."/>
            <person name="Arakawa K."/>
        </authorList>
    </citation>
    <scope>NUCLEOTIDE SEQUENCE</scope>
</reference>
<comment type="caution">
    <text evidence="1">The sequence shown here is derived from an EMBL/GenBank/DDBJ whole genome shotgun (WGS) entry which is preliminary data.</text>
</comment>
<dbReference type="Proteomes" id="UP000886998">
    <property type="component" value="Unassembled WGS sequence"/>
</dbReference>
<evidence type="ECO:0000313" key="1">
    <source>
        <dbReference type="EMBL" id="GFY41302.1"/>
    </source>
</evidence>
<protein>
    <submittedName>
        <fullName evidence="1">Uncharacterized protein</fullName>
    </submittedName>
</protein>
<accession>A0A8X6WTQ5</accession>